<reference evidence="2" key="1">
    <citation type="submission" date="2018-02" db="EMBL/GenBank/DDBJ databases">
        <title>Rhizophora mucronata_Transcriptome.</title>
        <authorList>
            <person name="Meera S.P."/>
            <person name="Sreeshan A."/>
            <person name="Augustine A."/>
        </authorList>
    </citation>
    <scope>NUCLEOTIDE SEQUENCE</scope>
    <source>
        <tissue evidence="2">Leaf</tissue>
    </source>
</reference>
<keyword evidence="1" id="KW-0472">Membrane</keyword>
<organism evidence="2">
    <name type="scientific">Rhizophora mucronata</name>
    <name type="common">Asiatic mangrove</name>
    <dbReference type="NCBI Taxonomy" id="61149"/>
    <lineage>
        <taxon>Eukaryota</taxon>
        <taxon>Viridiplantae</taxon>
        <taxon>Streptophyta</taxon>
        <taxon>Embryophyta</taxon>
        <taxon>Tracheophyta</taxon>
        <taxon>Spermatophyta</taxon>
        <taxon>Magnoliopsida</taxon>
        <taxon>eudicotyledons</taxon>
        <taxon>Gunneridae</taxon>
        <taxon>Pentapetalae</taxon>
        <taxon>rosids</taxon>
        <taxon>fabids</taxon>
        <taxon>Malpighiales</taxon>
        <taxon>Rhizophoraceae</taxon>
        <taxon>Rhizophora</taxon>
    </lineage>
</organism>
<name>A0A2P2LCG5_RHIMU</name>
<sequence length="139" mass="16101">MRNYTKRLKDGDEQRHSPTSTVVSCYPQVQHTGLRFGSISRSFQVLCFRFHTNAVSMVSHLAAQYPRLPCQIQINRQLVRIIVTSVFTLIFLGTSHFSLNLAFSIFSLCELWYDLPAHLVLFNIHTLINQENHRMHISP</sequence>
<proteinExistence type="predicted"/>
<protein>
    <submittedName>
        <fullName evidence="2">Uncharacterized protein</fullName>
    </submittedName>
</protein>
<dbReference type="EMBL" id="GGEC01035180">
    <property type="protein sequence ID" value="MBX15664.1"/>
    <property type="molecule type" value="Transcribed_RNA"/>
</dbReference>
<feature type="transmembrane region" description="Helical" evidence="1">
    <location>
        <begin position="78"/>
        <end position="99"/>
    </location>
</feature>
<keyword evidence="1" id="KW-0812">Transmembrane</keyword>
<accession>A0A2P2LCG5</accession>
<dbReference type="AlphaFoldDB" id="A0A2P2LCG5"/>
<keyword evidence="1" id="KW-1133">Transmembrane helix</keyword>
<evidence type="ECO:0000256" key="1">
    <source>
        <dbReference type="SAM" id="Phobius"/>
    </source>
</evidence>
<evidence type="ECO:0000313" key="2">
    <source>
        <dbReference type="EMBL" id="MBX15664.1"/>
    </source>
</evidence>